<feature type="region of interest" description="Disordered" evidence="1">
    <location>
        <begin position="60"/>
        <end position="100"/>
    </location>
</feature>
<reference evidence="3" key="1">
    <citation type="journal article" date="2022" name="Cell">
        <title>Repeat-based holocentromeres influence genome architecture and karyotype evolution.</title>
        <authorList>
            <person name="Hofstatter P.G."/>
            <person name="Thangavel G."/>
            <person name="Lux T."/>
            <person name="Neumann P."/>
            <person name="Vondrak T."/>
            <person name="Novak P."/>
            <person name="Zhang M."/>
            <person name="Costa L."/>
            <person name="Castellani M."/>
            <person name="Scott A."/>
            <person name="Toegelov H."/>
            <person name="Fuchs J."/>
            <person name="Mata-Sucre Y."/>
            <person name="Dias Y."/>
            <person name="Vanzela A.L.L."/>
            <person name="Huettel B."/>
            <person name="Almeida C.C.S."/>
            <person name="Simkova H."/>
            <person name="Souza G."/>
            <person name="Pedrosa-Harand A."/>
            <person name="Macas J."/>
            <person name="Mayer K.F.X."/>
            <person name="Houben A."/>
            <person name="Marques A."/>
        </authorList>
    </citation>
    <scope>NUCLEOTIDE SEQUENCE</scope>
    <source>
        <strain evidence="3">RhyBre1mFocal</strain>
    </source>
</reference>
<dbReference type="OrthoDB" id="1936969at2759"/>
<comment type="caution">
    <text evidence="3">The sequence shown here is derived from an EMBL/GenBank/DDBJ whole genome shotgun (WGS) entry which is preliminary data.</text>
</comment>
<keyword evidence="4" id="KW-1185">Reference proteome</keyword>
<feature type="compositionally biased region" description="Low complexity" evidence="1">
    <location>
        <begin position="75"/>
        <end position="86"/>
    </location>
</feature>
<evidence type="ECO:0000256" key="2">
    <source>
        <dbReference type="SAM" id="Phobius"/>
    </source>
</evidence>
<feature type="transmembrane region" description="Helical" evidence="2">
    <location>
        <begin position="27"/>
        <end position="49"/>
    </location>
</feature>
<sequence>MEGAEMSMPAPSATGTHTSGPTLGFPLGTILLIFVIFSISGIFSSCYHWEKIRTLWKRRRHGEHENQDQTSDQYISISIPESPSKITNEDNKERNQGLPVIMPGDPIPKFIAMPSPCLYIPRPTLDKKIPQLELQLDHSIRIPKS</sequence>
<dbReference type="Proteomes" id="UP001151287">
    <property type="component" value="Unassembled WGS sequence"/>
</dbReference>
<evidence type="ECO:0000313" key="4">
    <source>
        <dbReference type="Proteomes" id="UP001151287"/>
    </source>
</evidence>
<evidence type="ECO:0008006" key="5">
    <source>
        <dbReference type="Google" id="ProtNLM"/>
    </source>
</evidence>
<proteinExistence type="predicted"/>
<organism evidence="3 4">
    <name type="scientific">Rhynchospora breviuscula</name>
    <dbReference type="NCBI Taxonomy" id="2022672"/>
    <lineage>
        <taxon>Eukaryota</taxon>
        <taxon>Viridiplantae</taxon>
        <taxon>Streptophyta</taxon>
        <taxon>Embryophyta</taxon>
        <taxon>Tracheophyta</taxon>
        <taxon>Spermatophyta</taxon>
        <taxon>Magnoliopsida</taxon>
        <taxon>Liliopsida</taxon>
        <taxon>Poales</taxon>
        <taxon>Cyperaceae</taxon>
        <taxon>Cyperoideae</taxon>
        <taxon>Rhynchosporeae</taxon>
        <taxon>Rhynchospora</taxon>
    </lineage>
</organism>
<dbReference type="PANTHER" id="PTHR34291">
    <property type="entry name" value="HYDROXYPROLINE-RICH GLYCOPROTEIN FAMILY PROTEIN"/>
    <property type="match status" value="1"/>
</dbReference>
<keyword evidence="2" id="KW-1133">Transmembrane helix</keyword>
<dbReference type="AlphaFoldDB" id="A0A9Q0HJ45"/>
<dbReference type="EMBL" id="JAMQYH010000005">
    <property type="protein sequence ID" value="KAJ1687673.1"/>
    <property type="molecule type" value="Genomic_DNA"/>
</dbReference>
<evidence type="ECO:0000256" key="1">
    <source>
        <dbReference type="SAM" id="MobiDB-lite"/>
    </source>
</evidence>
<name>A0A9Q0HJ45_9POAL</name>
<gene>
    <name evidence="3" type="ORF">LUZ63_019063</name>
</gene>
<dbReference type="InterPro" id="IPR037699">
    <property type="entry name" value="At5g65660-like"/>
</dbReference>
<protein>
    <recommendedName>
        <fullName evidence="5">Hydroxyproline-rich glycoprotein family protein</fullName>
    </recommendedName>
</protein>
<dbReference type="PANTHER" id="PTHR34291:SF1">
    <property type="entry name" value="HYDROXYPROLINE-RICH GLYCOPROTEIN FAMILY PROTEIN"/>
    <property type="match status" value="1"/>
</dbReference>
<keyword evidence="2" id="KW-0812">Transmembrane</keyword>
<evidence type="ECO:0000313" key="3">
    <source>
        <dbReference type="EMBL" id="KAJ1687673.1"/>
    </source>
</evidence>
<keyword evidence="2" id="KW-0472">Membrane</keyword>
<accession>A0A9Q0HJ45</accession>